<name>A0A926DN14_9FIRM</name>
<proteinExistence type="predicted"/>
<accession>A0A926DN14</accession>
<dbReference type="EMBL" id="JACRSU010000002">
    <property type="protein sequence ID" value="MBC8540851.1"/>
    <property type="molecule type" value="Genomic_DNA"/>
</dbReference>
<reference evidence="1" key="1">
    <citation type="submission" date="2020-08" db="EMBL/GenBank/DDBJ databases">
        <title>Genome public.</title>
        <authorList>
            <person name="Liu C."/>
            <person name="Sun Q."/>
        </authorList>
    </citation>
    <scope>NUCLEOTIDE SEQUENCE</scope>
    <source>
        <strain evidence="1">H8</strain>
    </source>
</reference>
<dbReference type="Proteomes" id="UP000611762">
    <property type="component" value="Unassembled WGS sequence"/>
</dbReference>
<dbReference type="RefSeq" id="WP_249312030.1">
    <property type="nucleotide sequence ID" value="NZ_JACRSU010000002.1"/>
</dbReference>
<gene>
    <name evidence="1" type="ORF">H8698_07655</name>
</gene>
<sequence length="112" mass="12827">MFREYFEYRKNRKAAKREMAKTMATALPVVNGLVEESAIIGEFFKKLVVASKNVKTEELYPLIISELANAFKTNESRLIEILTYMATLSPEDMQKILVHSVVESNDEISHVE</sequence>
<evidence type="ECO:0000313" key="2">
    <source>
        <dbReference type="Proteomes" id="UP000611762"/>
    </source>
</evidence>
<comment type="caution">
    <text evidence="1">The sequence shown here is derived from an EMBL/GenBank/DDBJ whole genome shotgun (WGS) entry which is preliminary data.</text>
</comment>
<keyword evidence="2" id="KW-1185">Reference proteome</keyword>
<evidence type="ECO:0000313" key="1">
    <source>
        <dbReference type="EMBL" id="MBC8540851.1"/>
    </source>
</evidence>
<organism evidence="1 2">
    <name type="scientific">Congzhengia minquanensis</name>
    <dbReference type="NCBI Taxonomy" id="2763657"/>
    <lineage>
        <taxon>Bacteria</taxon>
        <taxon>Bacillati</taxon>
        <taxon>Bacillota</taxon>
        <taxon>Clostridia</taxon>
        <taxon>Eubacteriales</taxon>
        <taxon>Oscillospiraceae</taxon>
        <taxon>Congzhengia</taxon>
    </lineage>
</organism>
<dbReference type="AlphaFoldDB" id="A0A926DN14"/>
<protein>
    <submittedName>
        <fullName evidence="1">Uncharacterized protein</fullName>
    </submittedName>
</protein>